<dbReference type="PANTHER" id="PTHR37314">
    <property type="entry name" value="SLR0142 PROTEIN"/>
    <property type="match status" value="1"/>
</dbReference>
<keyword evidence="3" id="KW-1185">Reference proteome</keyword>
<feature type="transmembrane region" description="Helical" evidence="1">
    <location>
        <begin position="185"/>
        <end position="203"/>
    </location>
</feature>
<feature type="transmembrane region" description="Helical" evidence="1">
    <location>
        <begin position="105"/>
        <end position="125"/>
    </location>
</feature>
<name>A0ABS5L4I5_9ACTN</name>
<dbReference type="InterPro" id="IPR010699">
    <property type="entry name" value="DUF1275"/>
</dbReference>
<keyword evidence="1" id="KW-1133">Transmembrane helix</keyword>
<feature type="transmembrane region" description="Helical" evidence="1">
    <location>
        <begin position="209"/>
        <end position="227"/>
    </location>
</feature>
<dbReference type="Proteomes" id="UP000730482">
    <property type="component" value="Unassembled WGS sequence"/>
</dbReference>
<keyword evidence="1" id="KW-0812">Transmembrane</keyword>
<organism evidence="2 3">
    <name type="scientific">Catenulispora pinistramenti</name>
    <dbReference type="NCBI Taxonomy" id="2705254"/>
    <lineage>
        <taxon>Bacteria</taxon>
        <taxon>Bacillati</taxon>
        <taxon>Actinomycetota</taxon>
        <taxon>Actinomycetes</taxon>
        <taxon>Catenulisporales</taxon>
        <taxon>Catenulisporaceae</taxon>
        <taxon>Catenulispora</taxon>
    </lineage>
</organism>
<feature type="transmembrane region" description="Helical" evidence="1">
    <location>
        <begin position="57"/>
        <end position="84"/>
    </location>
</feature>
<dbReference type="RefSeq" id="WP_212019637.1">
    <property type="nucleotide sequence ID" value="NZ_JAAFYZ010000242.1"/>
</dbReference>
<feature type="transmembrane region" description="Helical" evidence="1">
    <location>
        <begin position="21"/>
        <end position="45"/>
    </location>
</feature>
<evidence type="ECO:0000313" key="2">
    <source>
        <dbReference type="EMBL" id="MBS2553265.1"/>
    </source>
</evidence>
<proteinExistence type="predicted"/>
<evidence type="ECO:0000256" key="1">
    <source>
        <dbReference type="SAM" id="Phobius"/>
    </source>
</evidence>
<reference evidence="2 3" key="1">
    <citation type="submission" date="2020-02" db="EMBL/GenBank/DDBJ databases">
        <title>Acidophilic actinobacteria isolated from forest soil.</title>
        <authorList>
            <person name="Golinska P."/>
        </authorList>
    </citation>
    <scope>NUCLEOTIDE SEQUENCE [LARGE SCALE GENOMIC DNA]</scope>
    <source>
        <strain evidence="2 3">NL8</strain>
    </source>
</reference>
<dbReference type="PANTHER" id="PTHR37314:SF4">
    <property type="entry name" value="UPF0700 TRANSMEMBRANE PROTEIN YOAK"/>
    <property type="match status" value="1"/>
</dbReference>
<gene>
    <name evidence="2" type="ORF">KGQ19_41070</name>
</gene>
<evidence type="ECO:0000313" key="3">
    <source>
        <dbReference type="Proteomes" id="UP000730482"/>
    </source>
</evidence>
<accession>A0ABS5L4I5</accession>
<keyword evidence="1" id="KW-0472">Membrane</keyword>
<protein>
    <submittedName>
        <fullName evidence="2">DUF1275 domain-containing protein</fullName>
    </submittedName>
</protein>
<comment type="caution">
    <text evidence="2">The sequence shown here is derived from an EMBL/GenBank/DDBJ whole genome shotgun (WGS) entry which is preliminary data.</text>
</comment>
<dbReference type="EMBL" id="JAAFYZ010000242">
    <property type="protein sequence ID" value="MBS2553265.1"/>
    <property type="molecule type" value="Genomic_DNA"/>
</dbReference>
<sequence>MKAALLRLSDRLYDGGAAKHGVLPGPLIVATLVTGTVDAVSYLALGHIFVANMTGNVVFLGFALAGAKGLTVWAPCLAIACFAAGAFTETRLARATPGDDDHHRLANAVAAHAAFVTVALLLAALEDDTKTATHAQLTAILAFGFGVQNAVVRRLAVPDLTTTVLTMTVTGIAADPFGKPTMRRLLSLGCIFLGALSGGLLVLHQSISAALGLALGLLVVACGLALME</sequence>
<dbReference type="Pfam" id="PF06912">
    <property type="entry name" value="DUF1275"/>
    <property type="match status" value="1"/>
</dbReference>